<evidence type="ECO:0000256" key="1">
    <source>
        <dbReference type="SAM" id="MobiDB-lite"/>
    </source>
</evidence>
<keyword evidence="3" id="KW-1185">Reference proteome</keyword>
<dbReference type="EMBL" id="ML976749">
    <property type="protein sequence ID" value="KAF1966216.1"/>
    <property type="molecule type" value="Genomic_DNA"/>
</dbReference>
<feature type="region of interest" description="Disordered" evidence="1">
    <location>
        <begin position="444"/>
        <end position="562"/>
    </location>
</feature>
<proteinExistence type="predicted"/>
<protein>
    <submittedName>
        <fullName evidence="2">Rxt3-domain-containing protein</fullName>
    </submittedName>
</protein>
<dbReference type="OrthoDB" id="3596986at2759"/>
<feature type="compositionally biased region" description="Basic and acidic residues" evidence="1">
    <location>
        <begin position="171"/>
        <end position="181"/>
    </location>
</feature>
<feature type="compositionally biased region" description="Low complexity" evidence="1">
    <location>
        <begin position="8"/>
        <end position="20"/>
    </location>
</feature>
<accession>A0A6A5UTI2</accession>
<dbReference type="InterPro" id="IPR013951">
    <property type="entry name" value="Rxt3"/>
</dbReference>
<dbReference type="SUPFAM" id="SSF69848">
    <property type="entry name" value="LCCL domain"/>
    <property type="match status" value="1"/>
</dbReference>
<evidence type="ECO:0000313" key="2">
    <source>
        <dbReference type="EMBL" id="KAF1966216.1"/>
    </source>
</evidence>
<feature type="compositionally biased region" description="Polar residues" evidence="1">
    <location>
        <begin position="136"/>
        <end position="157"/>
    </location>
</feature>
<dbReference type="Pfam" id="PF08642">
    <property type="entry name" value="Rxt3"/>
    <property type="match status" value="1"/>
</dbReference>
<feature type="compositionally biased region" description="Polar residues" evidence="1">
    <location>
        <begin position="257"/>
        <end position="266"/>
    </location>
</feature>
<dbReference type="Proteomes" id="UP000800036">
    <property type="component" value="Unassembled WGS sequence"/>
</dbReference>
<dbReference type="AlphaFoldDB" id="A0A6A5UTI2"/>
<dbReference type="InterPro" id="IPR036609">
    <property type="entry name" value="LCCL_sf"/>
</dbReference>
<dbReference type="Gene3D" id="2.170.130.20">
    <property type="entry name" value="LCCL-like domain"/>
    <property type="match status" value="1"/>
</dbReference>
<feature type="compositionally biased region" description="Basic residues" evidence="1">
    <location>
        <begin position="512"/>
        <end position="549"/>
    </location>
</feature>
<evidence type="ECO:0000313" key="3">
    <source>
        <dbReference type="Proteomes" id="UP000800036"/>
    </source>
</evidence>
<feature type="compositionally biased region" description="Basic and acidic residues" evidence="1">
    <location>
        <begin position="221"/>
        <end position="234"/>
    </location>
</feature>
<reference evidence="2" key="1">
    <citation type="journal article" date="2020" name="Stud. Mycol.">
        <title>101 Dothideomycetes genomes: a test case for predicting lifestyles and emergence of pathogens.</title>
        <authorList>
            <person name="Haridas S."/>
            <person name="Albert R."/>
            <person name="Binder M."/>
            <person name="Bloem J."/>
            <person name="Labutti K."/>
            <person name="Salamov A."/>
            <person name="Andreopoulos B."/>
            <person name="Baker S."/>
            <person name="Barry K."/>
            <person name="Bills G."/>
            <person name="Bluhm B."/>
            <person name="Cannon C."/>
            <person name="Castanera R."/>
            <person name="Culley D."/>
            <person name="Daum C."/>
            <person name="Ezra D."/>
            <person name="Gonzalez J."/>
            <person name="Henrissat B."/>
            <person name="Kuo A."/>
            <person name="Liang C."/>
            <person name="Lipzen A."/>
            <person name="Lutzoni F."/>
            <person name="Magnuson J."/>
            <person name="Mondo S."/>
            <person name="Nolan M."/>
            <person name="Ohm R."/>
            <person name="Pangilinan J."/>
            <person name="Park H.-J."/>
            <person name="Ramirez L."/>
            <person name="Alfaro M."/>
            <person name="Sun H."/>
            <person name="Tritt A."/>
            <person name="Yoshinaga Y."/>
            <person name="Zwiers L.-H."/>
            <person name="Turgeon B."/>
            <person name="Goodwin S."/>
            <person name="Spatafora J."/>
            <person name="Crous P."/>
            <person name="Grigoriev I."/>
        </authorList>
    </citation>
    <scope>NUCLEOTIDE SEQUENCE</scope>
    <source>
        <strain evidence="2">CBS 107.79</strain>
    </source>
</reference>
<feature type="compositionally biased region" description="Basic and acidic residues" evidence="1">
    <location>
        <begin position="333"/>
        <end position="352"/>
    </location>
</feature>
<feature type="region of interest" description="Disordered" evidence="1">
    <location>
        <begin position="403"/>
        <end position="426"/>
    </location>
</feature>
<feature type="compositionally biased region" description="Basic and acidic residues" evidence="1">
    <location>
        <begin position="289"/>
        <end position="308"/>
    </location>
</feature>
<sequence length="807" mass="88445">MPPPSPPQQQHQQSHASQPQCGPYTSLFGGNRELPGLGQSHRPGSSMSISSLIGGGDTGAPHQTSQSHPSPPTNAPPANNHSMQPPSPRRGHPSGARPDFASFRRQPSPDRHMYGSNAPRAQDSHTYAAGSPPRLYNNTQGSPDQGRSTLPHTSQSYKPMVFPAQRPHPSSLHDLHTREQRQAAAMVPPRPNSQPSGPGAPEQESGAPYDALGQRRPPHVLLEERRRTLGESHHSRPNTAELLGLGAPDSPDRDRPSTVQPVSQSAFGPPVGPRGALGPQPPRSLWRHPLSEEPSREATENRREEPHTLYRGYGGYSAPPQGPSPYGGPGPEDMVRGRSLDHLSHRVVEQHHAPPTSDPTSTDRHKSEQLSRSLSSSGTGYMGRSLYDQHSKSFLAFGPDANRRTGRASPLPQAVQGAQAQPLSIGKDPHVKSEFGRMFSGLGGLGSSTPSRGSPMPQGGQESVPIGTDLDEHLRLQRVNSQTGRKLKRVKDEDVFDEESNDGRTTPLGVRANKRNKNTRHHHHHAHAHHAPHHHHHYHGTSHHHHHAPRSFPAAIPSPPPPAKVYHIQQILDEANKHPRKHLGSQLYATKTELPKPNSSLDDQFGYASKPKELPRFSINPINCTYTIRVPRFYLKPRQRQQIVLQRHLWGARIYRDDSDPIAAAIHSGWIRGEWDETVDVKMLDPRLSQPNDPSDAQDTLTKVPAAPVTPPADMDLQIELLILPKLEEYVGTTEFGISSRKSLHPDGLSFMINKIRWVDDGMGSRGQDRTAAALKRRLDASAALLSLKSGGDDALRAVHGMTKLSA</sequence>
<organism evidence="2 3">
    <name type="scientific">Bimuria novae-zelandiae CBS 107.79</name>
    <dbReference type="NCBI Taxonomy" id="1447943"/>
    <lineage>
        <taxon>Eukaryota</taxon>
        <taxon>Fungi</taxon>
        <taxon>Dikarya</taxon>
        <taxon>Ascomycota</taxon>
        <taxon>Pezizomycotina</taxon>
        <taxon>Dothideomycetes</taxon>
        <taxon>Pleosporomycetidae</taxon>
        <taxon>Pleosporales</taxon>
        <taxon>Massarineae</taxon>
        <taxon>Didymosphaeriaceae</taxon>
        <taxon>Bimuria</taxon>
    </lineage>
</organism>
<gene>
    <name evidence="2" type="ORF">BU23DRAFT_328962</name>
</gene>
<name>A0A6A5UTI2_9PLEO</name>
<feature type="region of interest" description="Disordered" evidence="1">
    <location>
        <begin position="1"/>
        <end position="385"/>
    </location>
</feature>